<reference evidence="3" key="1">
    <citation type="journal article" date="2020" name="mSystems">
        <title>Genome- and Community-Level Interaction Insights into Carbon Utilization and Element Cycling Functions of Hydrothermarchaeota in Hydrothermal Sediment.</title>
        <authorList>
            <person name="Zhou Z."/>
            <person name="Liu Y."/>
            <person name="Xu W."/>
            <person name="Pan J."/>
            <person name="Luo Z.H."/>
            <person name="Li M."/>
        </authorList>
    </citation>
    <scope>NUCLEOTIDE SEQUENCE [LARGE SCALE GENOMIC DNA]</scope>
    <source>
        <strain evidence="3">SpSt-503</strain>
    </source>
</reference>
<dbReference type="GO" id="GO:0009432">
    <property type="term" value="P:SOS response"/>
    <property type="evidence" value="ECO:0007669"/>
    <property type="project" value="TreeGrafter"/>
</dbReference>
<comment type="caution">
    <text evidence="3">The sequence shown here is derived from an EMBL/GenBank/DDBJ whole genome shotgun (WGS) entry which is preliminary data.</text>
</comment>
<sequence length="414" mass="45147">MRYGMTSKDSAIVHINVTGFASSVAIARDRSLRDQVFVVAEPRAGRAVLLDVSPRALEEGLAPGMALSEAERRVRHLQVLAPEPGAMKQASEELLAAVRPVAPLVEQMPGGHLYLDLSGTGRLFGPPADTAIRIRRNIIEKLNIDPALAVAPNKLTAKVATRTLRPAGFAAIRIDEAADFLSWQDIGLLPGIGPALLRLLHTAGLYTIGDLADLSDNEARTLLGKHYKTLLQYARGIDTEPVYDCTQGRPTIKRELRFQGAVSEREVLRGALMALVEEAGMALRQQRLAARSLRLGLQYADGILHWAKKRFSAPLSLDRTIFGEAETCLVTAMDRRVRICMIGLELSGLERDYGEGDLFIPETDGPHKGLQRAIDLSRYRFGMGVLVRGTTLLAQKYAGSIQCSQNIQAQAALT</sequence>
<dbReference type="SUPFAM" id="SSF56672">
    <property type="entry name" value="DNA/RNA polymerases"/>
    <property type="match status" value="1"/>
</dbReference>
<accession>A0A7C3IQS6</accession>
<dbReference type="InterPro" id="IPR043502">
    <property type="entry name" value="DNA/RNA_pol_sf"/>
</dbReference>
<dbReference type="InterPro" id="IPR017961">
    <property type="entry name" value="DNA_pol_Y-fam_little_finger"/>
</dbReference>
<dbReference type="AlphaFoldDB" id="A0A7C3IQS6"/>
<dbReference type="InterPro" id="IPR036775">
    <property type="entry name" value="DNA_pol_Y-fam_lit_finger_sf"/>
</dbReference>
<dbReference type="GO" id="GO:0005829">
    <property type="term" value="C:cytosol"/>
    <property type="evidence" value="ECO:0007669"/>
    <property type="project" value="TreeGrafter"/>
</dbReference>
<dbReference type="InterPro" id="IPR043128">
    <property type="entry name" value="Rev_trsase/Diguanyl_cyclase"/>
</dbReference>
<dbReference type="InterPro" id="IPR050116">
    <property type="entry name" value="DNA_polymerase-Y"/>
</dbReference>
<dbReference type="GO" id="GO:0003887">
    <property type="term" value="F:DNA-directed DNA polymerase activity"/>
    <property type="evidence" value="ECO:0007669"/>
    <property type="project" value="UniProtKB-KW"/>
</dbReference>
<organism evidence="3">
    <name type="scientific">Gracilinema caldarium</name>
    <dbReference type="NCBI Taxonomy" id="215591"/>
    <lineage>
        <taxon>Bacteria</taxon>
        <taxon>Pseudomonadati</taxon>
        <taxon>Spirochaetota</taxon>
        <taxon>Spirochaetia</taxon>
        <taxon>Spirochaetales</taxon>
        <taxon>Breznakiellaceae</taxon>
        <taxon>Gracilinema</taxon>
    </lineage>
</organism>
<protein>
    <submittedName>
        <fullName evidence="3">DNA polymerase</fullName>
    </submittedName>
</protein>
<evidence type="ECO:0000259" key="2">
    <source>
        <dbReference type="PROSITE" id="PS50173"/>
    </source>
</evidence>
<dbReference type="GO" id="GO:0006281">
    <property type="term" value="P:DNA repair"/>
    <property type="evidence" value="ECO:0007669"/>
    <property type="project" value="InterPro"/>
</dbReference>
<dbReference type="InterPro" id="IPR001126">
    <property type="entry name" value="UmuC"/>
</dbReference>
<dbReference type="Pfam" id="PF11799">
    <property type="entry name" value="IMS_C"/>
    <property type="match status" value="1"/>
</dbReference>
<proteinExistence type="inferred from homology"/>
<evidence type="ECO:0000256" key="1">
    <source>
        <dbReference type="ARBA" id="ARBA00010945"/>
    </source>
</evidence>
<dbReference type="GO" id="GO:0042276">
    <property type="term" value="P:error-prone translesion synthesis"/>
    <property type="evidence" value="ECO:0007669"/>
    <property type="project" value="TreeGrafter"/>
</dbReference>
<dbReference type="GO" id="GO:0003684">
    <property type="term" value="F:damaged DNA binding"/>
    <property type="evidence" value="ECO:0007669"/>
    <property type="project" value="InterPro"/>
</dbReference>
<dbReference type="PROSITE" id="PS50173">
    <property type="entry name" value="UMUC"/>
    <property type="match status" value="1"/>
</dbReference>
<dbReference type="PANTHER" id="PTHR11076">
    <property type="entry name" value="DNA REPAIR POLYMERASE UMUC / TRANSFERASE FAMILY MEMBER"/>
    <property type="match status" value="1"/>
</dbReference>
<gene>
    <name evidence="3" type="ORF">ENS59_09700</name>
</gene>
<dbReference type="SUPFAM" id="SSF100879">
    <property type="entry name" value="Lesion bypass DNA polymerase (Y-family), little finger domain"/>
    <property type="match status" value="1"/>
</dbReference>
<dbReference type="Pfam" id="PF00817">
    <property type="entry name" value="IMS"/>
    <property type="match status" value="1"/>
</dbReference>
<dbReference type="EMBL" id="DSVL01000293">
    <property type="protein sequence ID" value="HFH29766.1"/>
    <property type="molecule type" value="Genomic_DNA"/>
</dbReference>
<dbReference type="Gene3D" id="3.30.70.270">
    <property type="match status" value="1"/>
</dbReference>
<comment type="similarity">
    <text evidence="1">Belongs to the DNA polymerase type-Y family.</text>
</comment>
<dbReference type="Gene3D" id="1.10.150.20">
    <property type="entry name" value="5' to 3' exonuclease, C-terminal subdomain"/>
    <property type="match status" value="1"/>
</dbReference>
<dbReference type="Gene3D" id="3.40.1170.60">
    <property type="match status" value="1"/>
</dbReference>
<name>A0A7C3IQS6_9SPIR</name>
<evidence type="ECO:0000313" key="3">
    <source>
        <dbReference type="EMBL" id="HFH29766.1"/>
    </source>
</evidence>
<dbReference type="Gene3D" id="3.30.1490.100">
    <property type="entry name" value="DNA polymerase, Y-family, little finger domain"/>
    <property type="match status" value="1"/>
</dbReference>
<feature type="domain" description="UmuC" evidence="2">
    <location>
        <begin position="12"/>
        <end position="193"/>
    </location>
</feature>
<dbReference type="PANTHER" id="PTHR11076:SF33">
    <property type="entry name" value="DNA POLYMERASE KAPPA"/>
    <property type="match status" value="1"/>
</dbReference>